<accession>A0A5B9H8H0</accession>
<evidence type="ECO:0000256" key="1">
    <source>
        <dbReference type="ARBA" id="ARBA00004304"/>
    </source>
</evidence>
<evidence type="ECO:0000256" key="5">
    <source>
        <dbReference type="ARBA" id="ARBA00022547"/>
    </source>
</evidence>
<comment type="similarity">
    <text evidence="2 12">Belongs to the ATPase protein 8 family.</text>
</comment>
<protein>
    <recommendedName>
        <fullName evidence="12">ATP synthase complex subunit 8</fullName>
    </recommendedName>
</protein>
<evidence type="ECO:0000256" key="11">
    <source>
        <dbReference type="ARBA" id="ARBA00023136"/>
    </source>
</evidence>
<proteinExistence type="inferred from homology"/>
<geneLocation type="mitochondrion" evidence="14"/>
<keyword evidence="4 12" id="KW-0813">Transport</keyword>
<dbReference type="InterPro" id="IPR001421">
    <property type="entry name" value="ATP8_metazoa"/>
</dbReference>
<dbReference type="GO" id="GO:0031966">
    <property type="term" value="C:mitochondrial membrane"/>
    <property type="evidence" value="ECO:0007669"/>
    <property type="project" value="UniProtKB-SubCell"/>
</dbReference>
<evidence type="ECO:0000256" key="8">
    <source>
        <dbReference type="ARBA" id="ARBA00022989"/>
    </source>
</evidence>
<keyword evidence="10 12" id="KW-0496">Mitochondrion</keyword>
<keyword evidence="11 13" id="KW-0472">Membrane</keyword>
<gene>
    <name evidence="14" type="primary">atp8</name>
</gene>
<keyword evidence="8 13" id="KW-1133">Transmembrane helix</keyword>
<evidence type="ECO:0000313" key="14">
    <source>
        <dbReference type="EMBL" id="QEE94336.1"/>
    </source>
</evidence>
<dbReference type="GeneID" id="41792910"/>
<evidence type="ECO:0000256" key="10">
    <source>
        <dbReference type="ARBA" id="ARBA00023128"/>
    </source>
</evidence>
<evidence type="ECO:0000256" key="6">
    <source>
        <dbReference type="ARBA" id="ARBA00022692"/>
    </source>
</evidence>
<dbReference type="RefSeq" id="YP_009689633.1">
    <property type="nucleotide sequence ID" value="NC_044657.1"/>
</dbReference>
<keyword evidence="6 12" id="KW-0812">Transmembrane</keyword>
<comment type="subcellular location">
    <subcellularLocation>
        <location evidence="1 12">Mitochondrion membrane</location>
        <topology evidence="1 12">Single-pass membrane protein</topology>
    </subcellularLocation>
</comment>
<evidence type="ECO:0000256" key="3">
    <source>
        <dbReference type="ARBA" id="ARBA00011291"/>
    </source>
</evidence>
<dbReference type="GO" id="GO:0015078">
    <property type="term" value="F:proton transmembrane transporter activity"/>
    <property type="evidence" value="ECO:0007669"/>
    <property type="project" value="InterPro"/>
</dbReference>
<evidence type="ECO:0000256" key="7">
    <source>
        <dbReference type="ARBA" id="ARBA00022781"/>
    </source>
</evidence>
<dbReference type="GO" id="GO:0015986">
    <property type="term" value="P:proton motive force-driven ATP synthesis"/>
    <property type="evidence" value="ECO:0007669"/>
    <property type="project" value="InterPro"/>
</dbReference>
<evidence type="ECO:0000256" key="12">
    <source>
        <dbReference type="RuleBase" id="RU003661"/>
    </source>
</evidence>
<dbReference type="AlphaFoldDB" id="A0A5B9H8H0"/>
<evidence type="ECO:0000256" key="9">
    <source>
        <dbReference type="ARBA" id="ARBA00023065"/>
    </source>
</evidence>
<evidence type="ECO:0000256" key="4">
    <source>
        <dbReference type="ARBA" id="ARBA00022448"/>
    </source>
</evidence>
<comment type="subunit">
    <text evidence="3">F-type ATPases have 2 components, CF(1) - the catalytic core - and CF(0) - the membrane proton channel.</text>
</comment>
<name>A0A5B9H8H0_9DIPT</name>
<keyword evidence="9 12" id="KW-0406">Ion transport</keyword>
<evidence type="ECO:0000256" key="13">
    <source>
        <dbReference type="SAM" id="Phobius"/>
    </source>
</evidence>
<dbReference type="Pfam" id="PF00895">
    <property type="entry name" value="ATP-synt_8"/>
    <property type="match status" value="1"/>
</dbReference>
<reference evidence="14" key="1">
    <citation type="submission" date="2019-02" db="EMBL/GenBank/DDBJ databases">
        <title>Phylogenetic relationships and temporal diversification of Neotropical mosquitoes (Diptera: Culicidae) based on mitogenomes.</title>
        <authorList>
            <person name="Lorenz C."/>
            <person name="Alves J.M.P."/>
            <person name="Foster P.G."/>
            <person name="Suesdek L."/>
            <person name="Sallum M.A."/>
        </authorList>
    </citation>
    <scope>NUCLEOTIDE SEQUENCE</scope>
</reference>
<dbReference type="GO" id="GO:0045259">
    <property type="term" value="C:proton-transporting ATP synthase complex"/>
    <property type="evidence" value="ECO:0007669"/>
    <property type="project" value="UniProtKB-KW"/>
</dbReference>
<dbReference type="EMBL" id="MK575483">
    <property type="protein sequence ID" value="QEE94336.1"/>
    <property type="molecule type" value="Genomic_DNA"/>
</dbReference>
<feature type="transmembrane region" description="Helical" evidence="13">
    <location>
        <begin position="6"/>
        <end position="25"/>
    </location>
</feature>
<evidence type="ECO:0000256" key="2">
    <source>
        <dbReference type="ARBA" id="ARBA00008892"/>
    </source>
</evidence>
<keyword evidence="5 12" id="KW-0138">CF(0)</keyword>
<organism evidence="14">
    <name type="scientific">Mansonia amazonensis</name>
    <dbReference type="NCBI Taxonomy" id="2597065"/>
    <lineage>
        <taxon>Eukaryota</taxon>
        <taxon>Metazoa</taxon>
        <taxon>Ecdysozoa</taxon>
        <taxon>Arthropoda</taxon>
        <taxon>Hexapoda</taxon>
        <taxon>Insecta</taxon>
        <taxon>Pterygota</taxon>
        <taxon>Neoptera</taxon>
        <taxon>Endopterygota</taxon>
        <taxon>Diptera</taxon>
        <taxon>Nematocera</taxon>
        <taxon>Culicoidea</taxon>
        <taxon>Culicidae</taxon>
        <taxon>Culicinae</taxon>
        <taxon>Mansoniini</taxon>
        <taxon>Mansonia</taxon>
        <taxon>Mansonia</taxon>
    </lineage>
</organism>
<sequence length="53" mass="6557">MPQMAPISWLLLFMIFTITMIIFNVKNYYCFFYNNNNISQSLNIKKIQMNWKW</sequence>
<keyword evidence="7 12" id="KW-0375">Hydrogen ion transport</keyword>